<dbReference type="InterPro" id="IPR048503">
    <property type="entry name" value="NamZ_C"/>
</dbReference>
<dbReference type="GO" id="GO:0033922">
    <property type="term" value="F:peptidoglycan beta-N-acetylmuramidase activity"/>
    <property type="evidence" value="ECO:0007669"/>
    <property type="project" value="InterPro"/>
</dbReference>
<dbReference type="PIRSF" id="PIRSF016719">
    <property type="entry name" value="UCP016719"/>
    <property type="match status" value="1"/>
</dbReference>
<protein>
    <submittedName>
        <fullName evidence="3">DUF1343 domain-containing protein</fullName>
    </submittedName>
</protein>
<accession>A0A832A7D5</accession>
<dbReference type="AlphaFoldDB" id="A0A832A7D5"/>
<comment type="caution">
    <text evidence="3">The sequence shown here is derived from an EMBL/GenBank/DDBJ whole genome shotgun (WGS) entry which is preliminary data.</text>
</comment>
<evidence type="ECO:0000259" key="2">
    <source>
        <dbReference type="Pfam" id="PF20732"/>
    </source>
</evidence>
<sequence>MATALPTCRFGCDVFLEDPPAWLFQKRIGVLANQASVTADFTHVIDALAARGARLSAVFSPQHGFYAEKQANMIESDHGRHKDYGVPIFSLYGETRHPTETMLDLIDVLLVDLQDVGTRVYTYGTTVGLCVEALCRRSIPMVVLDRPNPIGGRRVEGNPVREAYRSFVGRYALPMRHGLTLGELAAWVARQEGCEGIVTVIRVEGWARKDLWPATGRPWIFPSPNMPTWETALLYPGMVLLEGTNLSEGRGTTLPFQLVGAPYLDPDAVRQHMDPSALQGLVLRPVEFEPTFDKWVGQRCRGFHLHITDADLFQPYRFGLAFLQAVLRVHRESFRWLPPPYEYEERHLPIDILIGDPAIRMKLEDGYAVADLERQWQEDLKAYEAGRRGILLYDGKPEDS</sequence>
<dbReference type="Pfam" id="PF07075">
    <property type="entry name" value="NamZ_N"/>
    <property type="match status" value="1"/>
</dbReference>
<name>A0A832A7D5_9BACT</name>
<reference evidence="3" key="1">
    <citation type="journal article" date="2020" name="mSystems">
        <title>Genome- and Community-Level Interaction Insights into Carbon Utilization and Element Cycling Functions of Hydrothermarchaeota in Hydrothermal Sediment.</title>
        <authorList>
            <person name="Zhou Z."/>
            <person name="Liu Y."/>
            <person name="Xu W."/>
            <person name="Pan J."/>
            <person name="Luo Z.H."/>
            <person name="Li M."/>
        </authorList>
    </citation>
    <scope>NUCLEOTIDE SEQUENCE [LARGE SCALE GENOMIC DNA]</scope>
    <source>
        <strain evidence="3">SpSt-456</strain>
    </source>
</reference>
<dbReference type="EMBL" id="DSTK01000037">
    <property type="protein sequence ID" value="HFK98089.1"/>
    <property type="molecule type" value="Genomic_DNA"/>
</dbReference>
<proteinExistence type="predicted"/>
<gene>
    <name evidence="3" type="ORF">ENS06_12325</name>
</gene>
<evidence type="ECO:0000259" key="1">
    <source>
        <dbReference type="Pfam" id="PF07075"/>
    </source>
</evidence>
<feature type="domain" description="Peptidoglycan beta-N-acetylmuramidase NamZ N-terminal" evidence="1">
    <location>
        <begin position="28"/>
        <end position="229"/>
    </location>
</feature>
<dbReference type="PANTHER" id="PTHR42915:SF1">
    <property type="entry name" value="PEPTIDOGLYCAN BETA-N-ACETYLMURAMIDASE NAMZ"/>
    <property type="match status" value="1"/>
</dbReference>
<dbReference type="InterPro" id="IPR048502">
    <property type="entry name" value="NamZ_N"/>
</dbReference>
<feature type="domain" description="Peptidoglycan beta-N-acetylmuramidase NamZ C-terminal" evidence="2">
    <location>
        <begin position="233"/>
        <end position="393"/>
    </location>
</feature>
<organism evidence="3">
    <name type="scientific">Desulfacinum infernum</name>
    <dbReference type="NCBI Taxonomy" id="35837"/>
    <lineage>
        <taxon>Bacteria</taxon>
        <taxon>Pseudomonadati</taxon>
        <taxon>Thermodesulfobacteriota</taxon>
        <taxon>Syntrophobacteria</taxon>
        <taxon>Syntrophobacterales</taxon>
        <taxon>Syntrophobacteraceae</taxon>
        <taxon>Desulfacinum</taxon>
    </lineage>
</organism>
<dbReference type="Pfam" id="PF20732">
    <property type="entry name" value="NamZ_C"/>
    <property type="match status" value="1"/>
</dbReference>
<dbReference type="Gene3D" id="3.90.1150.140">
    <property type="match status" value="1"/>
</dbReference>
<evidence type="ECO:0000313" key="3">
    <source>
        <dbReference type="EMBL" id="HFK98089.1"/>
    </source>
</evidence>
<dbReference type="Gene3D" id="3.40.50.12170">
    <property type="entry name" value="Uncharacterised protein PF07075, DUF1343"/>
    <property type="match status" value="1"/>
</dbReference>
<dbReference type="PANTHER" id="PTHR42915">
    <property type="entry name" value="HYPOTHETICAL 460 KDA PROTEIN IN FEUA-SIGW INTERGENIC REGION [PRECURSOR]"/>
    <property type="match status" value="1"/>
</dbReference>
<dbReference type="InterPro" id="IPR008302">
    <property type="entry name" value="NamZ"/>
</dbReference>